<evidence type="ECO:0000313" key="17">
    <source>
        <dbReference type="Proteomes" id="UP000465112"/>
    </source>
</evidence>
<dbReference type="Pfam" id="PF00096">
    <property type="entry name" value="zf-C2H2"/>
    <property type="match status" value="2"/>
</dbReference>
<dbReference type="Gene3D" id="3.30.160.60">
    <property type="entry name" value="Classic Zinc Finger"/>
    <property type="match status" value="3"/>
</dbReference>
<keyword evidence="3" id="KW-0479">Metal-binding</keyword>
<dbReference type="SMART" id="SM00355">
    <property type="entry name" value="ZnF_C2H2"/>
    <property type="match status" value="2"/>
</dbReference>
<dbReference type="InterPro" id="IPR036236">
    <property type="entry name" value="Znf_C2H2_sf"/>
</dbReference>
<dbReference type="SUPFAM" id="SSF57667">
    <property type="entry name" value="beta-beta-alpha zinc fingers"/>
    <property type="match status" value="1"/>
</dbReference>
<dbReference type="Gene3D" id="3.30.40.10">
    <property type="entry name" value="Zinc/RING finger domain, C3HC4 (zinc finger)"/>
    <property type="match status" value="1"/>
</dbReference>
<dbReference type="FunFam" id="3.30.160.60:FF:000145">
    <property type="entry name" value="Zinc finger protein 574"/>
    <property type="match status" value="1"/>
</dbReference>
<dbReference type="PANTHER" id="PTHR25465">
    <property type="entry name" value="B-BOX DOMAIN CONTAINING"/>
    <property type="match status" value="1"/>
</dbReference>
<keyword evidence="6" id="KW-0862">Zinc</keyword>
<keyword evidence="5 11" id="KW-0863">Zinc-finger</keyword>
<evidence type="ECO:0008006" key="18">
    <source>
        <dbReference type="Google" id="ProtNLM"/>
    </source>
</evidence>
<organism evidence="16 17">
    <name type="scientific">Perca fluviatilis</name>
    <name type="common">European perch</name>
    <dbReference type="NCBI Taxonomy" id="8168"/>
    <lineage>
        <taxon>Eukaryota</taxon>
        <taxon>Metazoa</taxon>
        <taxon>Chordata</taxon>
        <taxon>Craniata</taxon>
        <taxon>Vertebrata</taxon>
        <taxon>Euteleostomi</taxon>
        <taxon>Actinopterygii</taxon>
        <taxon>Neopterygii</taxon>
        <taxon>Teleostei</taxon>
        <taxon>Neoteleostei</taxon>
        <taxon>Acanthomorphata</taxon>
        <taxon>Eupercaria</taxon>
        <taxon>Perciformes</taxon>
        <taxon>Percoidei</taxon>
        <taxon>Percidae</taxon>
        <taxon>Percinae</taxon>
        <taxon>Perca</taxon>
    </lineage>
</organism>
<keyword evidence="12" id="KW-1133">Transmembrane helix</keyword>
<comment type="caution">
    <text evidence="16">The sequence shown here is derived from an EMBL/GenBank/DDBJ whole genome shotgun (WGS) entry which is preliminary data.</text>
</comment>
<evidence type="ECO:0000259" key="15">
    <source>
        <dbReference type="PROSITE" id="PS50157"/>
    </source>
</evidence>
<dbReference type="SUPFAM" id="SSF57850">
    <property type="entry name" value="RING/U-box"/>
    <property type="match status" value="1"/>
</dbReference>
<dbReference type="Pfam" id="PF00643">
    <property type="entry name" value="zf-B_box"/>
    <property type="match status" value="1"/>
</dbReference>
<evidence type="ECO:0000256" key="12">
    <source>
        <dbReference type="SAM" id="Phobius"/>
    </source>
</evidence>
<dbReference type="Gene3D" id="4.10.830.40">
    <property type="match status" value="1"/>
</dbReference>
<keyword evidence="7" id="KW-0805">Transcription regulation</keyword>
<dbReference type="PROSITE" id="PS00518">
    <property type="entry name" value="ZF_RING_1"/>
    <property type="match status" value="1"/>
</dbReference>
<protein>
    <recommendedName>
        <fullName evidence="18">RING-type domain-containing protein</fullName>
    </recommendedName>
</protein>
<dbReference type="Proteomes" id="UP000465112">
    <property type="component" value="Chromosome 11"/>
</dbReference>
<feature type="domain" description="RING-type" evidence="13">
    <location>
        <begin position="462"/>
        <end position="504"/>
    </location>
</feature>
<evidence type="ECO:0000256" key="10">
    <source>
        <dbReference type="ARBA" id="ARBA00023242"/>
    </source>
</evidence>
<proteinExistence type="predicted"/>
<gene>
    <name evidence="16" type="ORF">PFLUV_G00131180</name>
</gene>
<name>A0A6A5E3T3_PERFL</name>
<dbReference type="GO" id="GO:0005634">
    <property type="term" value="C:nucleus"/>
    <property type="evidence" value="ECO:0007669"/>
    <property type="project" value="UniProtKB-SubCell"/>
</dbReference>
<keyword evidence="9" id="KW-0804">Transcription</keyword>
<evidence type="ECO:0000256" key="4">
    <source>
        <dbReference type="ARBA" id="ARBA00022737"/>
    </source>
</evidence>
<evidence type="ECO:0000256" key="9">
    <source>
        <dbReference type="ARBA" id="ARBA00023163"/>
    </source>
</evidence>
<feature type="transmembrane region" description="Helical" evidence="12">
    <location>
        <begin position="678"/>
        <end position="697"/>
    </location>
</feature>
<keyword evidence="8" id="KW-0238">DNA-binding</keyword>
<keyword evidence="12" id="KW-0472">Membrane</keyword>
<keyword evidence="12" id="KW-0812">Transmembrane</keyword>
<dbReference type="InterPro" id="IPR013083">
    <property type="entry name" value="Znf_RING/FYVE/PHD"/>
</dbReference>
<evidence type="ECO:0000256" key="5">
    <source>
        <dbReference type="ARBA" id="ARBA00022771"/>
    </source>
</evidence>
<evidence type="ECO:0000256" key="6">
    <source>
        <dbReference type="ARBA" id="ARBA00022833"/>
    </source>
</evidence>
<dbReference type="AlphaFoldDB" id="A0A6A5E3T3"/>
<keyword evidence="4" id="KW-0677">Repeat</keyword>
<comment type="subcellular location">
    <subcellularLocation>
        <location evidence="2">Nucleus</location>
    </subcellularLocation>
</comment>
<feature type="domain" description="B box-type" evidence="14">
    <location>
        <begin position="594"/>
        <end position="625"/>
    </location>
</feature>
<dbReference type="EMBL" id="VHII01000011">
    <property type="protein sequence ID" value="KAF1383367.1"/>
    <property type="molecule type" value="Genomic_DNA"/>
</dbReference>
<evidence type="ECO:0000259" key="13">
    <source>
        <dbReference type="PROSITE" id="PS50089"/>
    </source>
</evidence>
<dbReference type="GO" id="GO:0003677">
    <property type="term" value="F:DNA binding"/>
    <property type="evidence" value="ECO:0007669"/>
    <property type="project" value="UniProtKB-KW"/>
</dbReference>
<keyword evidence="10" id="KW-0539">Nucleus</keyword>
<dbReference type="InterPro" id="IPR051051">
    <property type="entry name" value="E3_ubiq-ligase_TRIM/RNF"/>
</dbReference>
<dbReference type="PANTHER" id="PTHR25465:SF73">
    <property type="entry name" value="E3 UBIQUITIN_ISG15 LIGASE TRIM25 ISOFORM X1"/>
    <property type="match status" value="1"/>
</dbReference>
<evidence type="ECO:0000259" key="14">
    <source>
        <dbReference type="PROSITE" id="PS50119"/>
    </source>
</evidence>
<accession>A0A6A5E3T3</accession>
<comment type="function">
    <text evidence="1">May be involved in transcriptional regulation.</text>
</comment>
<dbReference type="PROSITE" id="PS50157">
    <property type="entry name" value="ZINC_FINGER_C2H2_2"/>
    <property type="match status" value="2"/>
</dbReference>
<evidence type="ECO:0000256" key="1">
    <source>
        <dbReference type="ARBA" id="ARBA00003767"/>
    </source>
</evidence>
<dbReference type="SMART" id="SM00184">
    <property type="entry name" value="RING"/>
    <property type="match status" value="1"/>
</dbReference>
<evidence type="ECO:0000256" key="2">
    <source>
        <dbReference type="ARBA" id="ARBA00004123"/>
    </source>
</evidence>
<dbReference type="PROSITE" id="PS00028">
    <property type="entry name" value="ZINC_FINGER_C2H2_1"/>
    <property type="match status" value="1"/>
</dbReference>
<dbReference type="InterPro" id="IPR001841">
    <property type="entry name" value="Znf_RING"/>
</dbReference>
<sequence length="745" mass="84452">MSAGVVNLEAQVESVLGALVKAATVELTKLFESRYRASALDVDVGRTEDKKQNETLDSLTTEDTTRSIGVQVDEDIYVPFELSGLSDGDCLRDCREEDKEVEVEGCLIPSEILLSEHNGQVDPEWSPLKEQVVAKTVDMVELSGIEAESPTQTKVVLHVSAEKLRHGPKRSSPAKQKLIVIQPDTCDIVSGEKVKFVCPLILKPESPAPKTDSSEKPVQTEPQQVCVSTAKGTAYSPSPSDGAVTPAQVGVWERIRTPKETANNLHMKLKLTSPEQKLMSPCVVQLVDVLTVPESAMKLQDAVVKGHDANCKTGWPLPKDLRRHQGLHTGHRLCCFTPCENGVWRLQKVVTHSRDGYPCSICGKTFKRRKILRRHERFHTGEKPYPCTMCAKSFALRKSLRRHMRPRPTRKYKYKLSSAFTLSVVCTEDKTSNTKGISFSFKEEASRMEDTEKTKLEELLMCPVCQDIFKDPRQLPCGHSMCMGCLENMMDHSSDIPFRCPDCRAHFGPIIGLQKGYALANIVEDFRVNRRRREEQTKSVYCDCCLENKTLAMKTCLKCEVSLCKEHIKDHLELPVYTGHPLVRPLSDLLERKCPEHKDEVLRYYCNASRRYICNVCALESKQHNLATEASSVLRRQLTEYMDQRFNMLKEQSSESVKKLQEDIQREKQKVNPADSSLNSVTVVLLCLWFIVLYYAYNYSVENQMLTEALDKQQNRVHHIYSTIAELLVHHPMKSHIPPETEDQE</sequence>
<dbReference type="SUPFAM" id="SSF57845">
    <property type="entry name" value="B-box zinc-binding domain"/>
    <property type="match status" value="1"/>
</dbReference>
<evidence type="ECO:0000313" key="16">
    <source>
        <dbReference type="EMBL" id="KAF1383367.1"/>
    </source>
</evidence>
<keyword evidence="17" id="KW-1185">Reference proteome</keyword>
<dbReference type="InterPro" id="IPR013087">
    <property type="entry name" value="Znf_C2H2_type"/>
</dbReference>
<evidence type="ECO:0000256" key="11">
    <source>
        <dbReference type="PROSITE-ProRule" id="PRU00024"/>
    </source>
</evidence>
<dbReference type="PROSITE" id="PS50089">
    <property type="entry name" value="ZF_RING_2"/>
    <property type="match status" value="1"/>
</dbReference>
<dbReference type="Pfam" id="PF15227">
    <property type="entry name" value="zf-C3HC4_4"/>
    <property type="match status" value="1"/>
</dbReference>
<feature type="domain" description="C2H2-type" evidence="15">
    <location>
        <begin position="357"/>
        <end position="384"/>
    </location>
</feature>
<dbReference type="GO" id="GO:0008270">
    <property type="term" value="F:zinc ion binding"/>
    <property type="evidence" value="ECO:0007669"/>
    <property type="project" value="UniProtKB-KW"/>
</dbReference>
<dbReference type="FunFam" id="3.30.160.60:FF:000097">
    <property type="entry name" value="Zinc finger protein"/>
    <property type="match status" value="1"/>
</dbReference>
<evidence type="ECO:0000256" key="3">
    <source>
        <dbReference type="ARBA" id="ARBA00022723"/>
    </source>
</evidence>
<dbReference type="PROSITE" id="PS50119">
    <property type="entry name" value="ZF_BBOX"/>
    <property type="match status" value="1"/>
</dbReference>
<dbReference type="InterPro" id="IPR000315">
    <property type="entry name" value="Znf_B-box"/>
</dbReference>
<dbReference type="InterPro" id="IPR017907">
    <property type="entry name" value="Znf_RING_CS"/>
</dbReference>
<evidence type="ECO:0000256" key="7">
    <source>
        <dbReference type="ARBA" id="ARBA00023015"/>
    </source>
</evidence>
<feature type="domain" description="C2H2-type" evidence="15">
    <location>
        <begin position="385"/>
        <end position="412"/>
    </location>
</feature>
<evidence type="ECO:0000256" key="8">
    <source>
        <dbReference type="ARBA" id="ARBA00023125"/>
    </source>
</evidence>
<reference evidence="16 17" key="1">
    <citation type="submission" date="2019-06" db="EMBL/GenBank/DDBJ databases">
        <title>A chromosome-scale genome assembly of the European perch, Perca fluviatilis.</title>
        <authorList>
            <person name="Roques C."/>
            <person name="Zahm M."/>
            <person name="Cabau C."/>
            <person name="Klopp C."/>
            <person name="Bouchez O."/>
            <person name="Donnadieu C."/>
            <person name="Kuhl H."/>
            <person name="Gislard M."/>
            <person name="Guendouz S."/>
            <person name="Journot L."/>
            <person name="Haffray P."/>
            <person name="Bestin A."/>
            <person name="Morvezen R."/>
            <person name="Feron R."/>
            <person name="Wen M."/>
            <person name="Jouanno E."/>
            <person name="Herpin A."/>
            <person name="Schartl M."/>
            <person name="Postlethwait J."/>
            <person name="Schaerlinger B."/>
            <person name="Chardard D."/>
            <person name="Lecocq T."/>
            <person name="Poncet C."/>
            <person name="Jaffrelo L."/>
            <person name="Lampietro C."/>
            <person name="Guiguen Y."/>
        </authorList>
    </citation>
    <scope>NUCLEOTIDE SEQUENCE [LARGE SCALE GENOMIC DNA]</scope>
    <source>
        <tissue evidence="16">Blood</tissue>
    </source>
</reference>